<dbReference type="Proteomes" id="UP000270112">
    <property type="component" value="Unassembled WGS sequence"/>
</dbReference>
<keyword evidence="2" id="KW-0812">Transmembrane</keyword>
<name>A0A3N0J0J7_9ACTN</name>
<dbReference type="PROSITE" id="PS50943">
    <property type="entry name" value="HTH_CROC1"/>
    <property type="match status" value="1"/>
</dbReference>
<evidence type="ECO:0000313" key="6">
    <source>
        <dbReference type="Proteomes" id="UP000253817"/>
    </source>
</evidence>
<dbReference type="PANTHER" id="PTHR46558">
    <property type="entry name" value="TRACRIPTIONAL REGULATORY PROTEIN-RELATED-RELATED"/>
    <property type="match status" value="1"/>
</dbReference>
<dbReference type="Pfam" id="PF01381">
    <property type="entry name" value="HTH_3"/>
    <property type="match status" value="1"/>
</dbReference>
<feature type="transmembrane region" description="Helical" evidence="2">
    <location>
        <begin position="183"/>
        <end position="201"/>
    </location>
</feature>
<dbReference type="RefSeq" id="WP_114545742.1">
    <property type="nucleotide sequence ID" value="NZ_PPTT01000007.1"/>
</dbReference>
<sequence>MSFRDNLQHLRATRNMTQEQLAMLLGVSRQSVSKWEAERAYPEMDKLLRLCALFECTLDELVTGDLTGRAAPAAVAMPASAVPQDVTGYDQAMRAFALRLPLGVAAIIAGVALTVLFSDPAIVPGADARNYAYALLFIGAAAGLALMLPAALQRSAFRKAHPFVEDFYTAEEKSRARSSLTKGLTCGVGLIMAGAVAAVVLQADVWLASAACLLLVAAGVFVIIRGSLLGSRCNLAKYNRTSLHVMDEEQIDSLDDGQLRERARRAKRERSVYAAVMGAATVAGLALLFTPANRMFLLAWAVGGIVCAIIKAVRTARSGR</sequence>
<dbReference type="Proteomes" id="UP000253817">
    <property type="component" value="Unassembled WGS sequence"/>
</dbReference>
<comment type="caution">
    <text evidence="5">The sequence shown here is derived from an EMBL/GenBank/DDBJ whole genome shotgun (WGS) entry which is preliminary data.</text>
</comment>
<dbReference type="SUPFAM" id="SSF47413">
    <property type="entry name" value="lambda repressor-like DNA-binding domains"/>
    <property type="match status" value="1"/>
</dbReference>
<dbReference type="SMART" id="SM00530">
    <property type="entry name" value="HTH_XRE"/>
    <property type="match status" value="1"/>
</dbReference>
<dbReference type="EMBL" id="PPTT01000007">
    <property type="protein sequence ID" value="RDB69877.1"/>
    <property type="molecule type" value="Genomic_DNA"/>
</dbReference>
<dbReference type="OrthoDB" id="9801008at2"/>
<reference evidence="7" key="2">
    <citation type="submission" date="2018-05" db="EMBL/GenBank/DDBJ databases">
        <title>Genome Sequencing of selected type strains of the family Eggerthellaceae.</title>
        <authorList>
            <person name="Danylec N."/>
            <person name="Stoll D.A."/>
            <person name="Doetsch A."/>
            <person name="Huch M."/>
        </authorList>
    </citation>
    <scope>NUCLEOTIDE SEQUENCE [LARGE SCALE GENOMIC DNA]</scope>
    <source>
        <strain evidence="7">DSM 16107</strain>
    </source>
</reference>
<dbReference type="PANTHER" id="PTHR46558:SF4">
    <property type="entry name" value="DNA-BIDING PHAGE PROTEIN"/>
    <property type="match status" value="1"/>
</dbReference>
<dbReference type="InterPro" id="IPR001387">
    <property type="entry name" value="Cro/C1-type_HTH"/>
</dbReference>
<keyword evidence="2" id="KW-0472">Membrane</keyword>
<feature type="transmembrane region" description="Helical" evidence="2">
    <location>
        <begin position="96"/>
        <end position="118"/>
    </location>
</feature>
<feature type="transmembrane region" description="Helical" evidence="2">
    <location>
        <begin position="272"/>
        <end position="289"/>
    </location>
</feature>
<dbReference type="AlphaFoldDB" id="A0A3N0J0J7"/>
<evidence type="ECO:0000259" key="3">
    <source>
        <dbReference type="PROSITE" id="PS50943"/>
    </source>
</evidence>
<dbReference type="EMBL" id="QICC01000007">
    <property type="protein sequence ID" value="RNM42761.1"/>
    <property type="molecule type" value="Genomic_DNA"/>
</dbReference>
<evidence type="ECO:0000313" key="5">
    <source>
        <dbReference type="EMBL" id="RNM42761.1"/>
    </source>
</evidence>
<feature type="transmembrane region" description="Helical" evidence="2">
    <location>
        <begin position="207"/>
        <end position="228"/>
    </location>
</feature>
<protein>
    <submittedName>
        <fullName evidence="5">XRE family transcriptional regulator</fullName>
    </submittedName>
</protein>
<feature type="transmembrane region" description="Helical" evidence="2">
    <location>
        <begin position="295"/>
        <end position="313"/>
    </location>
</feature>
<dbReference type="GO" id="GO:0003677">
    <property type="term" value="F:DNA binding"/>
    <property type="evidence" value="ECO:0007669"/>
    <property type="project" value="UniProtKB-KW"/>
</dbReference>
<keyword evidence="1" id="KW-0238">DNA-binding</keyword>
<feature type="transmembrane region" description="Helical" evidence="2">
    <location>
        <begin position="130"/>
        <end position="152"/>
    </location>
</feature>
<feature type="domain" description="HTH cro/C1-type" evidence="3">
    <location>
        <begin position="7"/>
        <end position="61"/>
    </location>
</feature>
<keyword evidence="2" id="KW-1133">Transmembrane helix</keyword>
<dbReference type="CDD" id="cd00093">
    <property type="entry name" value="HTH_XRE"/>
    <property type="match status" value="1"/>
</dbReference>
<reference evidence="5" key="3">
    <citation type="journal article" date="2019" name="Microbiol. Resour. Announc.">
        <title>Draft Genome Sequences of Type Strains of Gordonibacter faecihominis, Paraeggerthella hongkongensis, Parvibacter caecicola,Slackia equolifaciens, Slackia faecicanis, and Slackia isoflavoniconvertens.</title>
        <authorList>
            <person name="Danylec N."/>
            <person name="Stoll D.A."/>
            <person name="Dotsch A."/>
            <person name="Huch M."/>
        </authorList>
    </citation>
    <scope>NUCLEOTIDE SEQUENCE</scope>
    <source>
        <strain evidence="5">DSM 16107</strain>
    </source>
</reference>
<evidence type="ECO:0000256" key="1">
    <source>
        <dbReference type="ARBA" id="ARBA00023125"/>
    </source>
</evidence>
<dbReference type="InterPro" id="IPR010982">
    <property type="entry name" value="Lambda_DNA-bd_dom_sf"/>
</dbReference>
<keyword evidence="6" id="KW-1185">Reference proteome</keyword>
<evidence type="ECO:0000313" key="7">
    <source>
        <dbReference type="Proteomes" id="UP000270112"/>
    </source>
</evidence>
<proteinExistence type="predicted"/>
<evidence type="ECO:0000256" key="2">
    <source>
        <dbReference type="SAM" id="Phobius"/>
    </source>
</evidence>
<evidence type="ECO:0000313" key="4">
    <source>
        <dbReference type="EMBL" id="RDB69877.1"/>
    </source>
</evidence>
<accession>A0A3N0J0J7</accession>
<organism evidence="5 7">
    <name type="scientific">Eggerthella sinensis</name>
    <dbReference type="NCBI Taxonomy" id="242230"/>
    <lineage>
        <taxon>Bacteria</taxon>
        <taxon>Bacillati</taxon>
        <taxon>Actinomycetota</taxon>
        <taxon>Coriobacteriia</taxon>
        <taxon>Eggerthellales</taxon>
        <taxon>Eggerthellaceae</taxon>
        <taxon>Eggerthella</taxon>
    </lineage>
</organism>
<reference evidence="4 6" key="1">
    <citation type="journal article" date="2018" name="Elife">
        <title>Discovery and characterization of a prevalent human gut bacterial enzyme sufficient for the inactivation of a family of plant toxins.</title>
        <authorList>
            <person name="Koppel N."/>
            <person name="Bisanz J.E."/>
            <person name="Pandelia M.E."/>
            <person name="Turnbaugh P.J."/>
            <person name="Balskus E.P."/>
        </authorList>
    </citation>
    <scope>NUCLEOTIDE SEQUENCE [LARGE SCALE GENOMIC DNA]</scope>
    <source>
        <strain evidence="4 6">DSM 16107</strain>
    </source>
</reference>
<dbReference type="Gene3D" id="1.10.260.40">
    <property type="entry name" value="lambda repressor-like DNA-binding domains"/>
    <property type="match status" value="1"/>
</dbReference>
<gene>
    <name evidence="4" type="ORF">C1876_05660</name>
    <name evidence="5" type="ORF">DMP09_03210</name>
</gene>